<protein>
    <submittedName>
        <fullName evidence="1">Uncharacterized protein</fullName>
    </submittedName>
</protein>
<gene>
    <name evidence="1" type="ORF">CGC50_05690</name>
</gene>
<dbReference type="RefSeq" id="WP_095910047.1">
    <property type="nucleotide sequence ID" value="NZ_CP022386.1"/>
</dbReference>
<organism evidence="1 2">
    <name type="scientific">Capnocytophaga gingivalis</name>
    <dbReference type="NCBI Taxonomy" id="1017"/>
    <lineage>
        <taxon>Bacteria</taxon>
        <taxon>Pseudomonadati</taxon>
        <taxon>Bacteroidota</taxon>
        <taxon>Flavobacteriia</taxon>
        <taxon>Flavobacteriales</taxon>
        <taxon>Flavobacteriaceae</taxon>
        <taxon>Capnocytophaga</taxon>
    </lineage>
</organism>
<accession>A0A250FNW3</accession>
<reference evidence="2" key="1">
    <citation type="submission" date="2017-06" db="EMBL/GenBank/DDBJ databases">
        <title>Capnocytophaga spp. assemblies.</title>
        <authorList>
            <person name="Gulvik C.A."/>
        </authorList>
    </citation>
    <scope>NUCLEOTIDE SEQUENCE [LARGE SCALE GENOMIC DNA]</scope>
    <source>
        <strain evidence="2">H1496</strain>
    </source>
</reference>
<dbReference type="Proteomes" id="UP000217250">
    <property type="component" value="Chromosome"/>
</dbReference>
<evidence type="ECO:0000313" key="1">
    <source>
        <dbReference type="EMBL" id="ATA86701.1"/>
    </source>
</evidence>
<dbReference type="EMBL" id="CP022386">
    <property type="protein sequence ID" value="ATA86701.1"/>
    <property type="molecule type" value="Genomic_DNA"/>
</dbReference>
<dbReference type="GeneID" id="84808049"/>
<name>A0A250FNW3_9FLAO</name>
<dbReference type="KEGG" id="cgh:CGC50_05690"/>
<evidence type="ECO:0000313" key="2">
    <source>
        <dbReference type="Proteomes" id="UP000217250"/>
    </source>
</evidence>
<proteinExistence type="predicted"/>
<sequence>MMTAYTLVLGRQAVIIVTNCKYPTFLAFTQEKRKVSLLNFCLLKNMNFKPLKNNKIEINEKIFRIFLEKHLQERKKVVPLHPN</sequence>
<dbReference type="AlphaFoldDB" id="A0A250FNW3"/>